<feature type="domain" description="Reverse transcriptase RNase H-like" evidence="12">
    <location>
        <begin position="483"/>
        <end position="573"/>
    </location>
</feature>
<dbReference type="Pfam" id="PF17917">
    <property type="entry name" value="RT_RNaseH"/>
    <property type="match status" value="1"/>
</dbReference>
<dbReference type="Gene3D" id="3.10.10.10">
    <property type="entry name" value="HIV Type 1 Reverse Transcriptase, subunit A, domain 1"/>
    <property type="match status" value="1"/>
</dbReference>
<evidence type="ECO:0000256" key="8">
    <source>
        <dbReference type="ARBA" id="ARBA00022918"/>
    </source>
</evidence>
<dbReference type="AlphaFoldDB" id="A0A6L2KJ89"/>
<keyword evidence="6" id="KW-0255">Endonuclease</keyword>
<evidence type="ECO:0000256" key="10">
    <source>
        <dbReference type="SAM" id="MobiDB-lite"/>
    </source>
</evidence>
<feature type="domain" description="Reverse transcriptase" evidence="11">
    <location>
        <begin position="331"/>
        <end position="431"/>
    </location>
</feature>
<dbReference type="InterPro" id="IPR036397">
    <property type="entry name" value="RNaseH_sf"/>
</dbReference>
<dbReference type="GO" id="GO:0006508">
    <property type="term" value="P:proteolysis"/>
    <property type="evidence" value="ECO:0007669"/>
    <property type="project" value="UniProtKB-KW"/>
</dbReference>
<accession>A0A6L2KJ89</accession>
<dbReference type="PANTHER" id="PTHR33064:SF37">
    <property type="entry name" value="RIBONUCLEASE H"/>
    <property type="match status" value="1"/>
</dbReference>
<dbReference type="GO" id="GO:0004519">
    <property type="term" value="F:endonuclease activity"/>
    <property type="evidence" value="ECO:0007669"/>
    <property type="project" value="UniProtKB-KW"/>
</dbReference>
<keyword evidence="3" id="KW-0548">Nucleotidyltransferase</keyword>
<keyword evidence="4" id="KW-0540">Nuclease</keyword>
<dbReference type="PANTHER" id="PTHR33064">
    <property type="entry name" value="POL PROTEIN"/>
    <property type="match status" value="1"/>
</dbReference>
<feature type="region of interest" description="Disordered" evidence="10">
    <location>
        <begin position="602"/>
        <end position="625"/>
    </location>
</feature>
<keyword evidence="9" id="KW-0175">Coiled coil</keyword>
<feature type="coiled-coil region" evidence="9">
    <location>
        <begin position="245"/>
        <end position="272"/>
    </location>
</feature>
<feature type="region of interest" description="Disordered" evidence="10">
    <location>
        <begin position="1"/>
        <end position="21"/>
    </location>
</feature>
<evidence type="ECO:0000259" key="11">
    <source>
        <dbReference type="Pfam" id="PF00078"/>
    </source>
</evidence>
<keyword evidence="2" id="KW-0808">Transferase</keyword>
<proteinExistence type="predicted"/>
<keyword evidence="5" id="KW-0064">Aspartyl protease</keyword>
<dbReference type="CDD" id="cd01647">
    <property type="entry name" value="RT_LTR"/>
    <property type="match status" value="1"/>
</dbReference>
<name>A0A6L2KJ89_TANCI</name>
<feature type="region of interest" description="Disordered" evidence="10">
    <location>
        <begin position="637"/>
        <end position="687"/>
    </location>
</feature>
<evidence type="ECO:0000259" key="12">
    <source>
        <dbReference type="Pfam" id="PF17917"/>
    </source>
</evidence>
<dbReference type="SUPFAM" id="SSF56672">
    <property type="entry name" value="DNA/RNA polymerases"/>
    <property type="match status" value="1"/>
</dbReference>
<evidence type="ECO:0000256" key="2">
    <source>
        <dbReference type="ARBA" id="ARBA00022679"/>
    </source>
</evidence>
<evidence type="ECO:0000256" key="9">
    <source>
        <dbReference type="SAM" id="Coils"/>
    </source>
</evidence>
<keyword evidence="1" id="KW-0645">Protease</keyword>
<protein>
    <submittedName>
        <fullName evidence="13">TPA: orf y</fullName>
    </submittedName>
</protein>
<dbReference type="GO" id="GO:0003964">
    <property type="term" value="F:RNA-directed DNA polymerase activity"/>
    <property type="evidence" value="ECO:0007669"/>
    <property type="project" value="UniProtKB-KW"/>
</dbReference>
<dbReference type="InterPro" id="IPR051320">
    <property type="entry name" value="Viral_Replic_Matur_Polypro"/>
</dbReference>
<gene>
    <name evidence="13" type="ORF">Tci_021529</name>
</gene>
<organism evidence="13">
    <name type="scientific">Tanacetum cinerariifolium</name>
    <name type="common">Dalmatian daisy</name>
    <name type="synonym">Chrysanthemum cinerariifolium</name>
    <dbReference type="NCBI Taxonomy" id="118510"/>
    <lineage>
        <taxon>Eukaryota</taxon>
        <taxon>Viridiplantae</taxon>
        <taxon>Streptophyta</taxon>
        <taxon>Embryophyta</taxon>
        <taxon>Tracheophyta</taxon>
        <taxon>Spermatophyta</taxon>
        <taxon>Magnoliopsida</taxon>
        <taxon>eudicotyledons</taxon>
        <taxon>Gunneridae</taxon>
        <taxon>Pentapetalae</taxon>
        <taxon>asterids</taxon>
        <taxon>campanulids</taxon>
        <taxon>Asterales</taxon>
        <taxon>Asteraceae</taxon>
        <taxon>Asteroideae</taxon>
        <taxon>Anthemideae</taxon>
        <taxon>Anthemidinae</taxon>
        <taxon>Tanacetum</taxon>
    </lineage>
</organism>
<evidence type="ECO:0000256" key="3">
    <source>
        <dbReference type="ARBA" id="ARBA00022695"/>
    </source>
</evidence>
<dbReference type="InterPro" id="IPR041373">
    <property type="entry name" value="RT_RNaseH"/>
</dbReference>
<evidence type="ECO:0000256" key="4">
    <source>
        <dbReference type="ARBA" id="ARBA00022722"/>
    </source>
</evidence>
<feature type="compositionally biased region" description="Acidic residues" evidence="10">
    <location>
        <begin position="1"/>
        <end position="15"/>
    </location>
</feature>
<sequence>MVQEQEILESSESEWENPFATKHSENQENYCFHLNEEDEELPYPKFKKEVERNLANEVAYPADEASSSGIYNPPKDSMMGPPVYPPSTGIYQQNDGQSWSNNKSKLLYIENLLGEQEKLMLQQWRTTYSEVYETLIGMADDPQNITSHVRTVIIMEDPYKGSTEEPLWSRLHCPTCCLTACANCANYYLKIKMIIKNMEPEVKNTQSIGTSGDGTIIGMIKAKDDEIKQMIKDRAKEYYENIQKEKGWEQELADEKRKVSQLEEKIKKYEKERFEREFPPLGGNPSMLVAQEELIVEPQIKNHVAGVVLETEVIKNAAEDQEETKPKVRKVKVRNAKVFSKFDLKSGFHQVAMEEGSIPWTAFLAPGGLYGWLIMPFGLKNAQTVFQRKMDKCFKGTEAFIAIYIDDILVFSKNEEEHAKHLDRMLQIYRQHIPKLGILLRPLYEKTNAHGDKRLKPSDYQLIREIKTKVQQLPDLLIPPEEAHIILEIDGCIEGWGGVVKWKPKKKDSRNVEKVCAYASGKITNIQSTIDAEISACINTLEKLKIYYLDKQEITLRTDCQEIISFYKKTSSSKASRGNKRESKEKPIHTQLMLIQHVPSKELQDPWNPPPLKMPSQHSLKSMKSCDTKHKYAVEKDQETTTSKMYGQKYLPKPSKKEDYYKKPKNSLTYNDTQSEESEEDSIVDPGWDDFCLTSAKLLRMKAHRLSKETRYCRI</sequence>
<evidence type="ECO:0000313" key="13">
    <source>
        <dbReference type="EMBL" id="GEU49551.1"/>
    </source>
</evidence>
<keyword evidence="8" id="KW-0695">RNA-directed DNA polymerase</keyword>
<reference evidence="13" key="1">
    <citation type="journal article" date="2019" name="Sci. Rep.">
        <title>Draft genome of Tanacetum cinerariifolium, the natural source of mosquito coil.</title>
        <authorList>
            <person name="Yamashiro T."/>
            <person name="Shiraishi A."/>
            <person name="Satake H."/>
            <person name="Nakayama K."/>
        </authorList>
    </citation>
    <scope>NUCLEOTIDE SEQUENCE</scope>
</reference>
<dbReference type="Gene3D" id="3.30.420.10">
    <property type="entry name" value="Ribonuclease H-like superfamily/Ribonuclease H"/>
    <property type="match status" value="1"/>
</dbReference>
<keyword evidence="7" id="KW-0378">Hydrolase</keyword>
<feature type="compositionally biased region" description="Acidic residues" evidence="10">
    <location>
        <begin position="674"/>
        <end position="683"/>
    </location>
</feature>
<dbReference type="GO" id="GO:0003676">
    <property type="term" value="F:nucleic acid binding"/>
    <property type="evidence" value="ECO:0007669"/>
    <property type="project" value="InterPro"/>
</dbReference>
<evidence type="ECO:0000256" key="1">
    <source>
        <dbReference type="ARBA" id="ARBA00022670"/>
    </source>
</evidence>
<dbReference type="Gene3D" id="3.30.70.270">
    <property type="match status" value="1"/>
</dbReference>
<dbReference type="GO" id="GO:0004190">
    <property type="term" value="F:aspartic-type endopeptidase activity"/>
    <property type="evidence" value="ECO:0007669"/>
    <property type="project" value="UniProtKB-KW"/>
</dbReference>
<dbReference type="Pfam" id="PF00078">
    <property type="entry name" value="RVT_1"/>
    <property type="match status" value="1"/>
</dbReference>
<evidence type="ECO:0000256" key="6">
    <source>
        <dbReference type="ARBA" id="ARBA00022759"/>
    </source>
</evidence>
<comment type="caution">
    <text evidence="13">The sequence shown here is derived from an EMBL/GenBank/DDBJ whole genome shotgun (WGS) entry which is preliminary data.</text>
</comment>
<dbReference type="InterPro" id="IPR043128">
    <property type="entry name" value="Rev_trsase/Diguanyl_cyclase"/>
</dbReference>
<dbReference type="InterPro" id="IPR000477">
    <property type="entry name" value="RT_dom"/>
</dbReference>
<evidence type="ECO:0000256" key="5">
    <source>
        <dbReference type="ARBA" id="ARBA00022750"/>
    </source>
</evidence>
<dbReference type="EMBL" id="BKCJ010002581">
    <property type="protein sequence ID" value="GEU49551.1"/>
    <property type="molecule type" value="Genomic_DNA"/>
</dbReference>
<evidence type="ECO:0000256" key="7">
    <source>
        <dbReference type="ARBA" id="ARBA00022801"/>
    </source>
</evidence>
<dbReference type="InterPro" id="IPR043502">
    <property type="entry name" value="DNA/RNA_pol_sf"/>
</dbReference>